<evidence type="ECO:0000259" key="1">
    <source>
        <dbReference type="Pfam" id="PF19572"/>
    </source>
</evidence>
<dbReference type="SUPFAM" id="SSF56935">
    <property type="entry name" value="Porins"/>
    <property type="match status" value="1"/>
</dbReference>
<name>A0A7V3PTW0_UNCW3</name>
<dbReference type="NCBIfam" id="NF033709">
    <property type="entry name" value="PorV_fam"/>
    <property type="match status" value="1"/>
</dbReference>
<dbReference type="AlphaFoldDB" id="A0A7V3PTW0"/>
<comment type="caution">
    <text evidence="2">The sequence shown here is derived from an EMBL/GenBank/DDBJ whole genome shotgun (WGS) entry which is preliminary data.</text>
</comment>
<feature type="domain" description="Type IX secretion system protein PorV" evidence="1">
    <location>
        <begin position="18"/>
        <end position="140"/>
    </location>
</feature>
<accession>A0A7V3PTW0</accession>
<gene>
    <name evidence="2" type="ORF">ENX16_04375</name>
</gene>
<organism evidence="2">
    <name type="scientific">candidate division WOR-3 bacterium</name>
    <dbReference type="NCBI Taxonomy" id="2052148"/>
    <lineage>
        <taxon>Bacteria</taxon>
        <taxon>Bacteria division WOR-3</taxon>
    </lineage>
</organism>
<dbReference type="EMBL" id="DTMZ01000101">
    <property type="protein sequence ID" value="HGD13297.1"/>
    <property type="molecule type" value="Genomic_DNA"/>
</dbReference>
<sequence>MNILLIFTMIAVHPGAGTTAFDFLHISPTAREVALGSFNPAGSTGAFAFYYNPAQLLLSSFPEAQFSYINYPASINAGAVAYSQLISERQGLGAGLYYLNSGTMKKTNEQGEELGTFGVSCADLNIAGAMRLSEQLMLGLGISGLYGNIDTFFSIGITTNVGAVYQIPAYHLQIGITANHLGFQIKPFGDYRDPLPAEFALGASYQPISQLNLGFSVSRPIADRFRFALGIEGGVSPYLVLRGGYNSAGTDWGDDGGNSLLAGFTAGLGIHYDRYQIDYAFVPMGMLGFSHRLSFGFSL</sequence>
<evidence type="ECO:0000313" key="2">
    <source>
        <dbReference type="EMBL" id="HGD13297.1"/>
    </source>
</evidence>
<proteinExistence type="predicted"/>
<protein>
    <submittedName>
        <fullName evidence="2">PorV/PorQ family protein</fullName>
    </submittedName>
</protein>
<dbReference type="InterPro" id="IPR045741">
    <property type="entry name" value="PorV"/>
</dbReference>
<dbReference type="Pfam" id="PF19572">
    <property type="entry name" value="PorV"/>
    <property type="match status" value="1"/>
</dbReference>
<reference evidence="2" key="1">
    <citation type="journal article" date="2020" name="mSystems">
        <title>Genome- and Community-Level Interaction Insights into Carbon Utilization and Element Cycling Functions of Hydrothermarchaeota in Hydrothermal Sediment.</title>
        <authorList>
            <person name="Zhou Z."/>
            <person name="Liu Y."/>
            <person name="Xu W."/>
            <person name="Pan J."/>
            <person name="Luo Z.H."/>
            <person name="Li M."/>
        </authorList>
    </citation>
    <scope>NUCLEOTIDE SEQUENCE [LARGE SCALE GENOMIC DNA]</scope>
    <source>
        <strain evidence="2">SpSt-914</strain>
    </source>
</reference>
<dbReference type="Gene3D" id="2.40.160.60">
    <property type="entry name" value="Outer membrane protein transport protein (OMPP1/FadL/TodX)"/>
    <property type="match status" value="1"/>
</dbReference>